<dbReference type="AlphaFoldDB" id="A0A0M9ABS5"/>
<evidence type="ECO:0000313" key="3">
    <source>
        <dbReference type="Proteomes" id="UP000053105"/>
    </source>
</evidence>
<protein>
    <submittedName>
        <fullName evidence="2">Uncharacterized protein</fullName>
    </submittedName>
</protein>
<organism evidence="2 3">
    <name type="scientific">Melipona quadrifasciata</name>
    <dbReference type="NCBI Taxonomy" id="166423"/>
    <lineage>
        <taxon>Eukaryota</taxon>
        <taxon>Metazoa</taxon>
        <taxon>Ecdysozoa</taxon>
        <taxon>Arthropoda</taxon>
        <taxon>Hexapoda</taxon>
        <taxon>Insecta</taxon>
        <taxon>Pterygota</taxon>
        <taxon>Neoptera</taxon>
        <taxon>Endopterygota</taxon>
        <taxon>Hymenoptera</taxon>
        <taxon>Apocrita</taxon>
        <taxon>Aculeata</taxon>
        <taxon>Apoidea</taxon>
        <taxon>Anthophila</taxon>
        <taxon>Apidae</taxon>
        <taxon>Melipona</taxon>
    </lineage>
</organism>
<evidence type="ECO:0000256" key="1">
    <source>
        <dbReference type="SAM" id="MobiDB-lite"/>
    </source>
</evidence>
<dbReference type="Proteomes" id="UP000053105">
    <property type="component" value="Unassembled WGS sequence"/>
</dbReference>
<gene>
    <name evidence="2" type="ORF">WN51_05461</name>
</gene>
<evidence type="ECO:0000313" key="2">
    <source>
        <dbReference type="EMBL" id="KOX80606.1"/>
    </source>
</evidence>
<reference evidence="2 3" key="1">
    <citation type="submission" date="2015-07" db="EMBL/GenBank/DDBJ databases">
        <title>The genome of Melipona quadrifasciata.</title>
        <authorList>
            <person name="Pan H."/>
            <person name="Kapheim K."/>
        </authorList>
    </citation>
    <scope>NUCLEOTIDE SEQUENCE [LARGE SCALE GENOMIC DNA]</scope>
    <source>
        <strain evidence="2">0111107301</strain>
        <tissue evidence="2">Whole body</tissue>
    </source>
</reference>
<proteinExistence type="predicted"/>
<feature type="region of interest" description="Disordered" evidence="1">
    <location>
        <begin position="1"/>
        <end position="34"/>
    </location>
</feature>
<accession>A0A0M9ABS5</accession>
<keyword evidence="3" id="KW-1185">Reference proteome</keyword>
<dbReference type="EMBL" id="KQ435699">
    <property type="protein sequence ID" value="KOX80606.1"/>
    <property type="molecule type" value="Genomic_DNA"/>
</dbReference>
<sequence length="59" mass="6759">MTRRPTRGYEEVFSSKKKGGRLPPSFTAENPLNEKSRSGKLGEILVLPSWFCYNEIQIN</sequence>
<name>A0A0M9ABS5_9HYME</name>